<feature type="region of interest" description="Disordered" evidence="1">
    <location>
        <begin position="250"/>
        <end position="335"/>
    </location>
</feature>
<sequence length="544" mass="61670">MYPGRSVWAVLALGAGILLLSGLQWKIESVIRSEDDGPSVFERSVTKGGANSPSIDVIEIFLESRLIEGDRRWKRSVRSDRRDGGSLIEERSPATWTVIYAGRRPSSSIGAANQELDGDEALKRIFRASKDDIPHHTQDSEDDDHRDVPGGTPATSASNDDGEAEERSRSSPGDRASNCRRILGMQEDQLLFFRDDRERVQSSAMSPAEAISDRKDLPGERDREDPARGRRRASRDWFTRASNRSQNFRGRVGGIATHGTDDNGARHERISEGSVKVMVSDTETKGSTVNRDEQDHRSDDQYSRTNTRRKTRMNLPIDEEDRLRNAPSKDPNSNVHYELPDQIETGEESSDNANAFQIFDSVILPDNKRRKVTRGEDSKELMVASNFVWTSQDQGTSSKILIPEDFRNRAVFLQDRPRRGSRNGFSKKRTHSIVRRDRRQEAGQRIDEDGSTSAVRKASRRETAIGDRRKRYADYYSAQSVTPMAYVHIQPSYPVAPPMNRKCVRCMVVYKPCPSQPRPPPRIMLPSYRYNDPATKWRGLKYGE</sequence>
<feature type="region of interest" description="Disordered" evidence="1">
    <location>
        <begin position="129"/>
        <end position="180"/>
    </location>
</feature>
<feature type="region of interest" description="Disordered" evidence="1">
    <location>
        <begin position="198"/>
        <end position="233"/>
    </location>
</feature>
<dbReference type="OMA" id="YRYHEPA"/>
<feature type="compositionally biased region" description="Basic and acidic residues" evidence="1">
    <location>
        <begin position="129"/>
        <end position="148"/>
    </location>
</feature>
<reference evidence="2 3" key="1">
    <citation type="journal article" date="2014" name="Curr. Biol.">
        <title>The genome of the clonal raider ant Cerapachys biroi.</title>
        <authorList>
            <person name="Oxley P.R."/>
            <person name="Ji L."/>
            <person name="Fetter-Pruneda I."/>
            <person name="McKenzie S.K."/>
            <person name="Li C."/>
            <person name="Hu H."/>
            <person name="Zhang G."/>
            <person name="Kronauer D.J."/>
        </authorList>
    </citation>
    <scope>NUCLEOTIDE SEQUENCE [LARGE SCALE GENOMIC DNA]</scope>
</reference>
<dbReference type="STRING" id="2015173.A0A026WRN7"/>
<evidence type="ECO:0000313" key="2">
    <source>
        <dbReference type="EMBL" id="EZA58356.1"/>
    </source>
</evidence>
<dbReference type="AlphaFoldDB" id="A0A026WRN7"/>
<protein>
    <submittedName>
        <fullName evidence="2">Uncharacterized protein</fullName>
    </submittedName>
</protein>
<feature type="compositionally biased region" description="Basic and acidic residues" evidence="1">
    <location>
        <begin position="259"/>
        <end position="271"/>
    </location>
</feature>
<organism evidence="2 3">
    <name type="scientific">Ooceraea biroi</name>
    <name type="common">Clonal raider ant</name>
    <name type="synonym">Cerapachys biroi</name>
    <dbReference type="NCBI Taxonomy" id="2015173"/>
    <lineage>
        <taxon>Eukaryota</taxon>
        <taxon>Metazoa</taxon>
        <taxon>Ecdysozoa</taxon>
        <taxon>Arthropoda</taxon>
        <taxon>Hexapoda</taxon>
        <taxon>Insecta</taxon>
        <taxon>Pterygota</taxon>
        <taxon>Neoptera</taxon>
        <taxon>Endopterygota</taxon>
        <taxon>Hymenoptera</taxon>
        <taxon>Apocrita</taxon>
        <taxon>Aculeata</taxon>
        <taxon>Formicoidea</taxon>
        <taxon>Formicidae</taxon>
        <taxon>Dorylinae</taxon>
        <taxon>Ooceraea</taxon>
    </lineage>
</organism>
<dbReference type="Proteomes" id="UP000053097">
    <property type="component" value="Unassembled WGS sequence"/>
</dbReference>
<feature type="compositionally biased region" description="Basic and acidic residues" evidence="1">
    <location>
        <begin position="434"/>
        <end position="448"/>
    </location>
</feature>
<dbReference type="EMBL" id="KK107128">
    <property type="protein sequence ID" value="EZA58356.1"/>
    <property type="molecule type" value="Genomic_DNA"/>
</dbReference>
<keyword evidence="3" id="KW-1185">Reference proteome</keyword>
<accession>A0A026WRN7</accession>
<dbReference type="OrthoDB" id="8545473at2759"/>
<name>A0A026WRN7_OOCBI</name>
<evidence type="ECO:0000256" key="1">
    <source>
        <dbReference type="SAM" id="MobiDB-lite"/>
    </source>
</evidence>
<evidence type="ECO:0000313" key="3">
    <source>
        <dbReference type="Proteomes" id="UP000053097"/>
    </source>
</evidence>
<feature type="compositionally biased region" description="Basic residues" evidence="1">
    <location>
        <begin position="419"/>
        <end position="433"/>
    </location>
</feature>
<feature type="region of interest" description="Disordered" evidence="1">
    <location>
        <begin position="415"/>
        <end position="462"/>
    </location>
</feature>
<gene>
    <name evidence="2" type="ORF">X777_01313</name>
</gene>
<feature type="compositionally biased region" description="Basic and acidic residues" evidence="1">
    <location>
        <begin position="290"/>
        <end position="302"/>
    </location>
</feature>
<proteinExistence type="predicted"/>
<feature type="compositionally biased region" description="Basic and acidic residues" evidence="1">
    <location>
        <begin position="211"/>
        <end position="233"/>
    </location>
</feature>